<reference evidence="2 3" key="1">
    <citation type="journal article" date="2019" name="Sci. Rep.">
        <title>Orb-weaving spider Araneus ventricosus genome elucidates the spidroin gene catalogue.</title>
        <authorList>
            <person name="Kono N."/>
            <person name="Nakamura H."/>
            <person name="Ohtoshi R."/>
            <person name="Moran D.A.P."/>
            <person name="Shinohara A."/>
            <person name="Yoshida Y."/>
            <person name="Fujiwara M."/>
            <person name="Mori M."/>
            <person name="Tomita M."/>
            <person name="Arakawa K."/>
        </authorList>
    </citation>
    <scope>NUCLEOTIDE SEQUENCE [LARGE SCALE GENOMIC DNA]</scope>
</reference>
<sequence length="84" mass="9031">SGFRQDGHLMGILLSAVICSLVCPEERAPRAQLSWSLTAQTCTQCSSFLKCLTRPAYKTVASAPGAERDRLQSLGKTSLDSEGE</sequence>
<comment type="caution">
    <text evidence="2">The sequence shown here is derived from an EMBL/GenBank/DDBJ whole genome shotgun (WGS) entry which is preliminary data.</text>
</comment>
<name>A0A4Y2N5A8_ARAVE</name>
<dbReference type="Proteomes" id="UP000499080">
    <property type="component" value="Unassembled WGS sequence"/>
</dbReference>
<gene>
    <name evidence="2" type="ORF">AVEN_8197_1</name>
</gene>
<evidence type="ECO:0000256" key="1">
    <source>
        <dbReference type="SAM" id="SignalP"/>
    </source>
</evidence>
<dbReference type="AlphaFoldDB" id="A0A4Y2N5A8"/>
<keyword evidence="1" id="KW-0732">Signal</keyword>
<proteinExistence type="predicted"/>
<evidence type="ECO:0000313" key="3">
    <source>
        <dbReference type="Proteomes" id="UP000499080"/>
    </source>
</evidence>
<accession>A0A4Y2N5A8</accession>
<dbReference type="EMBL" id="BGPR01126168">
    <property type="protein sequence ID" value="GBN34072.1"/>
    <property type="molecule type" value="Genomic_DNA"/>
</dbReference>
<feature type="non-terminal residue" evidence="2">
    <location>
        <position position="1"/>
    </location>
</feature>
<feature type="chain" id="PRO_5021329437" evidence="1">
    <location>
        <begin position="25"/>
        <end position="84"/>
    </location>
</feature>
<evidence type="ECO:0000313" key="2">
    <source>
        <dbReference type="EMBL" id="GBN34072.1"/>
    </source>
</evidence>
<protein>
    <submittedName>
        <fullName evidence="2">Uncharacterized protein</fullName>
    </submittedName>
</protein>
<keyword evidence="3" id="KW-1185">Reference proteome</keyword>
<organism evidence="2 3">
    <name type="scientific">Araneus ventricosus</name>
    <name type="common">Orbweaver spider</name>
    <name type="synonym">Epeira ventricosa</name>
    <dbReference type="NCBI Taxonomy" id="182803"/>
    <lineage>
        <taxon>Eukaryota</taxon>
        <taxon>Metazoa</taxon>
        <taxon>Ecdysozoa</taxon>
        <taxon>Arthropoda</taxon>
        <taxon>Chelicerata</taxon>
        <taxon>Arachnida</taxon>
        <taxon>Araneae</taxon>
        <taxon>Araneomorphae</taxon>
        <taxon>Entelegynae</taxon>
        <taxon>Araneoidea</taxon>
        <taxon>Araneidae</taxon>
        <taxon>Araneus</taxon>
    </lineage>
</organism>
<feature type="signal peptide" evidence="1">
    <location>
        <begin position="1"/>
        <end position="24"/>
    </location>
</feature>